<keyword evidence="1" id="KW-1133">Transmembrane helix</keyword>
<evidence type="ECO:0000313" key="3">
    <source>
        <dbReference type="EMBL" id="RXG16888.1"/>
    </source>
</evidence>
<evidence type="ECO:0000256" key="1">
    <source>
        <dbReference type="SAM" id="Phobius"/>
    </source>
</evidence>
<name>A0A4Q0NY65_9FLAO</name>
<proteinExistence type="predicted"/>
<evidence type="ECO:0000259" key="2">
    <source>
        <dbReference type="Pfam" id="PF20584"/>
    </source>
</evidence>
<dbReference type="EMBL" id="QOVI01000002">
    <property type="protein sequence ID" value="RXG16888.1"/>
    <property type="molecule type" value="Genomic_DNA"/>
</dbReference>
<feature type="transmembrane region" description="Helical" evidence="1">
    <location>
        <begin position="84"/>
        <end position="104"/>
    </location>
</feature>
<accession>A0A4Q0NY65</accession>
<keyword evidence="1" id="KW-0812">Transmembrane</keyword>
<evidence type="ECO:0000313" key="4">
    <source>
        <dbReference type="Proteomes" id="UP000289821"/>
    </source>
</evidence>
<feature type="transmembrane region" description="Helical" evidence="1">
    <location>
        <begin position="16"/>
        <end position="34"/>
    </location>
</feature>
<dbReference type="InterPro" id="IPR046714">
    <property type="entry name" value="DUF6787"/>
</dbReference>
<reference evidence="3 4" key="1">
    <citation type="submission" date="2018-07" db="EMBL/GenBank/DDBJ databases">
        <title>Leeuwenhoekiella genomics.</title>
        <authorList>
            <person name="Tahon G."/>
            <person name="Willems A."/>
        </authorList>
    </citation>
    <scope>NUCLEOTIDE SEQUENCE [LARGE SCALE GENOMIC DNA]</scope>
    <source>
        <strain evidence="3 4">R-50232</strain>
    </source>
</reference>
<feature type="transmembrane region" description="Helical" evidence="1">
    <location>
        <begin position="46"/>
        <end position="64"/>
    </location>
</feature>
<gene>
    <name evidence="3" type="ORF">DSM04_102470</name>
</gene>
<dbReference type="Pfam" id="PF20584">
    <property type="entry name" value="DUF6787"/>
    <property type="match status" value="1"/>
</dbReference>
<protein>
    <recommendedName>
        <fullName evidence="2">DUF6787 domain-containing protein</fullName>
    </recommendedName>
</protein>
<dbReference type="AlphaFoldDB" id="A0A4Q0NY65"/>
<feature type="transmembrane region" description="Helical" evidence="1">
    <location>
        <begin position="124"/>
        <end position="153"/>
    </location>
</feature>
<dbReference type="OrthoDB" id="1151370at2"/>
<sequence length="171" mass="20043">MKNFKDNWEITRNWQLIYPLLGILLSLGCGYLIATRLDFFFESDTIQHTGYLVALTILITYLILKISLYCFRKLKNRWILEYRWQFIAVFMVFAITGSTAGKISSPVMNAIGLGGDSISGWVYWPLRILIIFPIYQVLLLIVAWIFGQYQFFYAFEKKMLSRMGLGFLFTR</sequence>
<keyword evidence="1" id="KW-0472">Membrane</keyword>
<feature type="domain" description="DUF6787" evidence="2">
    <location>
        <begin position="89"/>
        <end position="167"/>
    </location>
</feature>
<organism evidence="3 4">
    <name type="scientific">Leeuwenhoekiella aestuarii</name>
    <dbReference type="NCBI Taxonomy" id="2249426"/>
    <lineage>
        <taxon>Bacteria</taxon>
        <taxon>Pseudomonadati</taxon>
        <taxon>Bacteroidota</taxon>
        <taxon>Flavobacteriia</taxon>
        <taxon>Flavobacteriales</taxon>
        <taxon>Flavobacteriaceae</taxon>
        <taxon>Leeuwenhoekiella</taxon>
    </lineage>
</organism>
<dbReference type="RefSeq" id="WP_128760542.1">
    <property type="nucleotide sequence ID" value="NZ_QOVI01000002.1"/>
</dbReference>
<comment type="caution">
    <text evidence="3">The sequence shown here is derived from an EMBL/GenBank/DDBJ whole genome shotgun (WGS) entry which is preliminary data.</text>
</comment>
<dbReference type="Proteomes" id="UP000289821">
    <property type="component" value="Unassembled WGS sequence"/>
</dbReference>
<keyword evidence="4" id="KW-1185">Reference proteome</keyword>
<dbReference type="PROSITE" id="PS51257">
    <property type="entry name" value="PROKAR_LIPOPROTEIN"/>
    <property type="match status" value="1"/>
</dbReference>